<protein>
    <submittedName>
        <fullName evidence="1">Uncharacterized protein</fullName>
    </submittedName>
</protein>
<organism evidence="2">
    <name type="scientific">Acromyrmex echinatior</name>
    <name type="common">Panamanian leafcutter ant</name>
    <name type="synonym">Acromyrmex octospinosus echinatior</name>
    <dbReference type="NCBI Taxonomy" id="103372"/>
    <lineage>
        <taxon>Eukaryota</taxon>
        <taxon>Metazoa</taxon>
        <taxon>Ecdysozoa</taxon>
        <taxon>Arthropoda</taxon>
        <taxon>Hexapoda</taxon>
        <taxon>Insecta</taxon>
        <taxon>Pterygota</taxon>
        <taxon>Neoptera</taxon>
        <taxon>Endopterygota</taxon>
        <taxon>Hymenoptera</taxon>
        <taxon>Apocrita</taxon>
        <taxon>Aculeata</taxon>
        <taxon>Formicoidea</taxon>
        <taxon>Formicidae</taxon>
        <taxon>Myrmicinae</taxon>
        <taxon>Acromyrmex</taxon>
    </lineage>
</organism>
<gene>
    <name evidence="1" type="ORF">G5I_01486</name>
</gene>
<name>F4W7R3_ACREC</name>
<keyword evidence="2" id="KW-1185">Reference proteome</keyword>
<dbReference type="Proteomes" id="UP000007755">
    <property type="component" value="Unassembled WGS sequence"/>
</dbReference>
<sequence>MVGVCETQAEPSDNGLTELKRGTGQAPQKLACAAATALPTFSADDGSPSTSHLPETYPISWGQLTAEGSLGPPTIVSPQSTGEQFSEISYSSTLETQPLDLTFPPVIDLVIREILNYSHPLLEE</sequence>
<evidence type="ECO:0000313" key="1">
    <source>
        <dbReference type="EMBL" id="EGI69769.1"/>
    </source>
</evidence>
<accession>F4W7R3</accession>
<proteinExistence type="predicted"/>
<dbReference type="AlphaFoldDB" id="F4W7R3"/>
<dbReference type="EMBL" id="GL887862">
    <property type="protein sequence ID" value="EGI69769.1"/>
    <property type="molecule type" value="Genomic_DNA"/>
</dbReference>
<evidence type="ECO:0000313" key="2">
    <source>
        <dbReference type="Proteomes" id="UP000007755"/>
    </source>
</evidence>
<reference evidence="1" key="1">
    <citation type="submission" date="2011-02" db="EMBL/GenBank/DDBJ databases">
        <title>The genome of the leaf-cutting ant Acromyrmex echinatior suggests key adaptations to social evolution and fungus farming.</title>
        <authorList>
            <person name="Nygaard S."/>
            <person name="Zhang G."/>
        </authorList>
    </citation>
    <scope>NUCLEOTIDE SEQUENCE</scope>
</reference>
<dbReference type="InParanoid" id="F4W7R3"/>